<dbReference type="InterPro" id="IPR000983">
    <property type="entry name" value="Bac_GSPG_pilin"/>
</dbReference>
<dbReference type="Pfam" id="PF07596">
    <property type="entry name" value="SBP_bac_10"/>
    <property type="match status" value="1"/>
</dbReference>
<dbReference type="Gene3D" id="3.30.700.10">
    <property type="entry name" value="Glycoprotein, Type 4 Pilin"/>
    <property type="match status" value="1"/>
</dbReference>
<dbReference type="InterPro" id="IPR011453">
    <property type="entry name" value="DUF1559"/>
</dbReference>
<dbReference type="PANTHER" id="PTHR30093:SF2">
    <property type="entry name" value="TYPE II SECRETION SYSTEM PROTEIN H"/>
    <property type="match status" value="1"/>
</dbReference>
<dbReference type="NCBIfam" id="TIGR02532">
    <property type="entry name" value="IV_pilin_GFxxxE"/>
    <property type="match status" value="1"/>
</dbReference>
<gene>
    <name evidence="3" type="ORF">J3R75_002244</name>
</gene>
<organism evidence="3 4">
    <name type="scientific">Oligosphaera ethanolica</name>
    <dbReference type="NCBI Taxonomy" id="760260"/>
    <lineage>
        <taxon>Bacteria</taxon>
        <taxon>Pseudomonadati</taxon>
        <taxon>Lentisphaerota</taxon>
        <taxon>Oligosphaeria</taxon>
        <taxon>Oligosphaerales</taxon>
        <taxon>Oligosphaeraceae</taxon>
        <taxon>Oligosphaera</taxon>
    </lineage>
</organism>
<keyword evidence="1" id="KW-0488">Methylation</keyword>
<dbReference type="Proteomes" id="UP001238163">
    <property type="component" value="Unassembled WGS sequence"/>
</dbReference>
<dbReference type="GO" id="GO:0015627">
    <property type="term" value="C:type II protein secretion system complex"/>
    <property type="evidence" value="ECO:0007669"/>
    <property type="project" value="InterPro"/>
</dbReference>
<evidence type="ECO:0000259" key="2">
    <source>
        <dbReference type="Pfam" id="PF07596"/>
    </source>
</evidence>
<dbReference type="SUPFAM" id="SSF54523">
    <property type="entry name" value="Pili subunits"/>
    <property type="match status" value="1"/>
</dbReference>
<comment type="caution">
    <text evidence="3">The sequence shown here is derived from an EMBL/GenBank/DDBJ whole genome shotgun (WGS) entry which is preliminary data.</text>
</comment>
<evidence type="ECO:0000256" key="1">
    <source>
        <dbReference type="ARBA" id="ARBA00022481"/>
    </source>
</evidence>
<evidence type="ECO:0000313" key="4">
    <source>
        <dbReference type="Proteomes" id="UP001238163"/>
    </source>
</evidence>
<proteinExistence type="predicted"/>
<feature type="domain" description="DUF1559" evidence="2">
    <location>
        <begin position="31"/>
        <end position="59"/>
    </location>
</feature>
<dbReference type="PRINTS" id="PR00813">
    <property type="entry name" value="BCTERIALGSPG"/>
</dbReference>
<protein>
    <submittedName>
        <fullName evidence="3">Prepilin-type N-terminal cleavage/methylation domain-containing protein/prepilin-type processing-associated H-X9-DG protein</fullName>
    </submittedName>
</protein>
<name>A0AAE3VGF7_9BACT</name>
<evidence type="ECO:0000313" key="3">
    <source>
        <dbReference type="EMBL" id="MDQ0290137.1"/>
    </source>
</evidence>
<dbReference type="GO" id="GO:0015628">
    <property type="term" value="P:protein secretion by the type II secretion system"/>
    <property type="evidence" value="ECO:0007669"/>
    <property type="project" value="InterPro"/>
</dbReference>
<dbReference type="InterPro" id="IPR012902">
    <property type="entry name" value="N_methyl_site"/>
</dbReference>
<accession>A0AAE3VGF7</accession>
<dbReference type="PANTHER" id="PTHR30093">
    <property type="entry name" value="GENERAL SECRETION PATHWAY PROTEIN G"/>
    <property type="match status" value="1"/>
</dbReference>
<sequence>MKQRTFTLIELLVVIAIIAILAAMLLPALAKAREKARSISCTNNLKQIALNMAMYASDNDDYIIQSQPTTGTYYSTWHKLFGFSPTDPTLYCPSNAPVTPGAAYFYTYGQLNLKVDSHYKNNINNKKDKLGDFATWVDGVALQVYSTKNMKLPSETLMFADTTRYNDDQKGIGCWMFRCDNFNGNAAITLIHGGRANGAYVDGHVKSHNQGDLRTGACMVRAFCNQASEALPLML</sequence>
<keyword evidence="4" id="KW-1185">Reference proteome</keyword>
<dbReference type="AlphaFoldDB" id="A0AAE3VGF7"/>
<dbReference type="InterPro" id="IPR045584">
    <property type="entry name" value="Pilin-like"/>
</dbReference>
<dbReference type="EMBL" id="JAUSVL010000001">
    <property type="protein sequence ID" value="MDQ0290137.1"/>
    <property type="molecule type" value="Genomic_DNA"/>
</dbReference>
<reference evidence="3" key="1">
    <citation type="submission" date="2023-07" db="EMBL/GenBank/DDBJ databases">
        <title>Genomic Encyclopedia of Type Strains, Phase IV (KMG-IV): sequencing the most valuable type-strain genomes for metagenomic binning, comparative biology and taxonomic classification.</title>
        <authorList>
            <person name="Goeker M."/>
        </authorList>
    </citation>
    <scope>NUCLEOTIDE SEQUENCE</scope>
    <source>
        <strain evidence="3">DSM 24202</strain>
    </source>
</reference>
<dbReference type="RefSeq" id="WP_307261556.1">
    <property type="nucleotide sequence ID" value="NZ_JAUSVL010000001.1"/>
</dbReference>
<dbReference type="Pfam" id="PF07963">
    <property type="entry name" value="N_methyl"/>
    <property type="match status" value="1"/>
</dbReference>